<proteinExistence type="predicted"/>
<name>A0AAC8QI20_9BACT</name>
<feature type="region of interest" description="Disordered" evidence="1">
    <location>
        <begin position="93"/>
        <end position="135"/>
    </location>
</feature>
<reference evidence="2 3" key="1">
    <citation type="submission" date="2015-05" db="EMBL/GenBank/DDBJ databases">
        <title>Genome assembly of Archangium gephyra DSM 2261.</title>
        <authorList>
            <person name="Sharma G."/>
            <person name="Subramanian S."/>
        </authorList>
    </citation>
    <scope>NUCLEOTIDE SEQUENCE [LARGE SCALE GENOMIC DNA]</scope>
    <source>
        <strain evidence="2 3">DSM 2261</strain>
    </source>
</reference>
<dbReference type="Proteomes" id="UP000035579">
    <property type="component" value="Chromosome"/>
</dbReference>
<organism evidence="2 3">
    <name type="scientific">Archangium gephyra</name>
    <dbReference type="NCBI Taxonomy" id="48"/>
    <lineage>
        <taxon>Bacteria</taxon>
        <taxon>Pseudomonadati</taxon>
        <taxon>Myxococcota</taxon>
        <taxon>Myxococcia</taxon>
        <taxon>Myxococcales</taxon>
        <taxon>Cystobacterineae</taxon>
        <taxon>Archangiaceae</taxon>
        <taxon>Archangium</taxon>
    </lineage>
</organism>
<protein>
    <submittedName>
        <fullName evidence="2">Uncharacterized protein</fullName>
    </submittedName>
</protein>
<dbReference type="EMBL" id="CP011509">
    <property type="protein sequence ID" value="AKJ07719.1"/>
    <property type="molecule type" value="Genomic_DNA"/>
</dbReference>
<dbReference type="KEGG" id="age:AA314_09345"/>
<feature type="region of interest" description="Disordered" evidence="1">
    <location>
        <begin position="1"/>
        <end position="62"/>
    </location>
</feature>
<accession>A0AAC8QI20</accession>
<sequence length="135" mass="14170">MAHGGGILPPSPRSRGWLALGRPADASANSGHIVQGNGRWSASFPDAAGRGRGSVRDGPFREPGHLHACLERAGGWSRDRRLLARAGWRLHAAHGVEPGPCPGPSLQRGRGPGGPGRLRHQTLRRDAGAPTPEDP</sequence>
<evidence type="ECO:0000256" key="1">
    <source>
        <dbReference type="SAM" id="MobiDB-lite"/>
    </source>
</evidence>
<gene>
    <name evidence="2" type="ORF">AA314_09345</name>
</gene>
<evidence type="ECO:0000313" key="3">
    <source>
        <dbReference type="Proteomes" id="UP000035579"/>
    </source>
</evidence>
<dbReference type="AlphaFoldDB" id="A0AAC8QI20"/>
<evidence type="ECO:0000313" key="2">
    <source>
        <dbReference type="EMBL" id="AKJ07719.1"/>
    </source>
</evidence>